<dbReference type="Pfam" id="PF22725">
    <property type="entry name" value="GFO_IDH_MocA_C3"/>
    <property type="match status" value="1"/>
</dbReference>
<feature type="domain" description="GFO/IDH/MocA-like oxidoreductase" evidence="3">
    <location>
        <begin position="147"/>
        <end position="265"/>
    </location>
</feature>
<evidence type="ECO:0000259" key="3">
    <source>
        <dbReference type="Pfam" id="PF22725"/>
    </source>
</evidence>
<evidence type="ECO:0008006" key="5">
    <source>
        <dbReference type="Google" id="ProtNLM"/>
    </source>
</evidence>
<sequence>MEFATVNKGKVGIAFIGVGDISELHAHAIRKCDHARLIGIWNYKWVDVSAGGHVIDVLERSSKYACEVYEELDGLLGDERVHAVYILTPLDTHYEYAQKVIHAGKHVLVEKPVGRTVEEIIQLENLAVSKGVLCVPGHNYIYEPQIKRMHDMIVNGSIGKLVQLSIYYNIQHGPEVTKNLPGIIRQIMTHHAYICLYLTGEPPRTLSAMKASIDNGKVENENVAMAMMQMASGAMSLLQASFANDDHSAEPWSFYIKVLGTKGSARYSYNDFVHNEKHTIHSHTYQSFPYTIENLTEHFVTECILMQRQPLSTLQDAATCVKILDAMENSINRGAHINL</sequence>
<evidence type="ECO:0000313" key="4">
    <source>
        <dbReference type="EMBL" id="CAD9682044.1"/>
    </source>
</evidence>
<name>A0A7S2RVK7_9STRA</name>
<evidence type="ECO:0000256" key="1">
    <source>
        <dbReference type="ARBA" id="ARBA00010928"/>
    </source>
</evidence>
<evidence type="ECO:0000259" key="2">
    <source>
        <dbReference type="Pfam" id="PF01408"/>
    </source>
</evidence>
<reference evidence="4" key="1">
    <citation type="submission" date="2021-01" db="EMBL/GenBank/DDBJ databases">
        <authorList>
            <person name="Corre E."/>
            <person name="Pelletier E."/>
            <person name="Niang G."/>
            <person name="Scheremetjew M."/>
            <person name="Finn R."/>
            <person name="Kale V."/>
            <person name="Holt S."/>
            <person name="Cochrane G."/>
            <person name="Meng A."/>
            <person name="Brown T."/>
            <person name="Cohen L."/>
        </authorList>
    </citation>
    <scope>NUCLEOTIDE SEQUENCE</scope>
    <source>
        <strain evidence="4">NY070348D</strain>
    </source>
</reference>
<proteinExistence type="inferred from homology"/>
<dbReference type="PANTHER" id="PTHR43377">
    <property type="entry name" value="BILIVERDIN REDUCTASE A"/>
    <property type="match status" value="1"/>
</dbReference>
<organism evidence="4">
    <name type="scientific">Mucochytrium quahogii</name>
    <dbReference type="NCBI Taxonomy" id="96639"/>
    <lineage>
        <taxon>Eukaryota</taxon>
        <taxon>Sar</taxon>
        <taxon>Stramenopiles</taxon>
        <taxon>Bigyra</taxon>
        <taxon>Labyrinthulomycetes</taxon>
        <taxon>Thraustochytrida</taxon>
        <taxon>Thraustochytriidae</taxon>
        <taxon>Mucochytrium</taxon>
    </lineage>
</organism>
<dbReference type="InterPro" id="IPR055170">
    <property type="entry name" value="GFO_IDH_MocA-like_dom"/>
</dbReference>
<gene>
    <name evidence="4" type="ORF">QSP1433_LOCUS7536</name>
</gene>
<feature type="domain" description="Gfo/Idh/MocA-like oxidoreductase N-terminal" evidence="2">
    <location>
        <begin position="12"/>
        <end position="138"/>
    </location>
</feature>
<dbReference type="SUPFAM" id="SSF51735">
    <property type="entry name" value="NAD(P)-binding Rossmann-fold domains"/>
    <property type="match status" value="1"/>
</dbReference>
<accession>A0A7S2RVK7</accession>
<dbReference type="Gene3D" id="3.30.360.10">
    <property type="entry name" value="Dihydrodipicolinate Reductase, domain 2"/>
    <property type="match status" value="1"/>
</dbReference>
<dbReference type="Gene3D" id="3.40.50.720">
    <property type="entry name" value="NAD(P)-binding Rossmann-like Domain"/>
    <property type="match status" value="1"/>
</dbReference>
<dbReference type="SUPFAM" id="SSF55347">
    <property type="entry name" value="Glyceraldehyde-3-phosphate dehydrogenase-like, C-terminal domain"/>
    <property type="match status" value="1"/>
</dbReference>
<dbReference type="Pfam" id="PF01408">
    <property type="entry name" value="GFO_IDH_MocA"/>
    <property type="match status" value="1"/>
</dbReference>
<comment type="similarity">
    <text evidence="1">Belongs to the Gfo/Idh/MocA family.</text>
</comment>
<dbReference type="EMBL" id="HBHK01011970">
    <property type="protein sequence ID" value="CAD9682044.1"/>
    <property type="molecule type" value="Transcribed_RNA"/>
</dbReference>
<protein>
    <recommendedName>
        <fullName evidence="5">Gfo/Idh/MocA-like oxidoreductase N-terminal domain-containing protein</fullName>
    </recommendedName>
</protein>
<dbReference type="InterPro" id="IPR036291">
    <property type="entry name" value="NAD(P)-bd_dom_sf"/>
</dbReference>
<dbReference type="GO" id="GO:0000166">
    <property type="term" value="F:nucleotide binding"/>
    <property type="evidence" value="ECO:0007669"/>
    <property type="project" value="InterPro"/>
</dbReference>
<dbReference type="AlphaFoldDB" id="A0A7S2RVK7"/>
<dbReference type="PANTHER" id="PTHR43377:SF1">
    <property type="entry name" value="BILIVERDIN REDUCTASE A"/>
    <property type="match status" value="1"/>
</dbReference>
<dbReference type="InterPro" id="IPR051450">
    <property type="entry name" value="Gfo/Idh/MocA_Oxidoreductases"/>
</dbReference>
<dbReference type="InterPro" id="IPR000683">
    <property type="entry name" value="Gfo/Idh/MocA-like_OxRdtase_N"/>
</dbReference>